<sequence>MRERPDDPRYLASVEVTTDRFADIEDGVRKGARGTVLEIYTEPGTGVHVYEIFFPDPIDHGDSTSVVAYAEDFRIVPPKSDTA</sequence>
<comment type="caution">
    <text evidence="1">The sequence shown here is derived from an EMBL/GenBank/DDBJ whole genome shotgun (WGS) entry which is preliminary data.</text>
</comment>
<evidence type="ECO:0008006" key="3">
    <source>
        <dbReference type="Google" id="ProtNLM"/>
    </source>
</evidence>
<dbReference type="RefSeq" id="WP_007317622.1">
    <property type="nucleotide sequence ID" value="NZ_BAEH01000050.1"/>
</dbReference>
<dbReference type="Proteomes" id="UP000035034">
    <property type="component" value="Unassembled WGS sequence"/>
</dbReference>
<evidence type="ECO:0000313" key="2">
    <source>
        <dbReference type="Proteomes" id="UP000035034"/>
    </source>
</evidence>
<proteinExistence type="predicted"/>
<organism evidence="1 2">
    <name type="scientific">Gordonia effusa NBRC 100432</name>
    <dbReference type="NCBI Taxonomy" id="1077974"/>
    <lineage>
        <taxon>Bacteria</taxon>
        <taxon>Bacillati</taxon>
        <taxon>Actinomycetota</taxon>
        <taxon>Actinomycetes</taxon>
        <taxon>Mycobacteriales</taxon>
        <taxon>Gordoniaceae</taxon>
        <taxon>Gordonia</taxon>
    </lineage>
</organism>
<protein>
    <recommendedName>
        <fullName evidence="3">DUF4926 domain-containing protein</fullName>
    </recommendedName>
</protein>
<dbReference type="EMBL" id="BAEH01000050">
    <property type="protein sequence ID" value="GAB18285.1"/>
    <property type="molecule type" value="Genomic_DNA"/>
</dbReference>
<accession>H0QZN4</accession>
<name>H0QZN4_9ACTN</name>
<gene>
    <name evidence="1" type="ORF">GOEFS_050_00630</name>
</gene>
<evidence type="ECO:0000313" key="1">
    <source>
        <dbReference type="EMBL" id="GAB18285.1"/>
    </source>
</evidence>
<keyword evidence="2" id="KW-1185">Reference proteome</keyword>
<dbReference type="AlphaFoldDB" id="H0QZN4"/>
<reference evidence="1 2" key="1">
    <citation type="submission" date="2011-12" db="EMBL/GenBank/DDBJ databases">
        <title>Whole genome shotgun sequence of Gordonia effusa NBRC 100432.</title>
        <authorList>
            <person name="Yoshida I."/>
            <person name="Takarada H."/>
            <person name="Hosoyama A."/>
            <person name="Tsuchikane K."/>
            <person name="Katsumata H."/>
            <person name="Yamazaki S."/>
            <person name="Fujita N."/>
        </authorList>
    </citation>
    <scope>NUCLEOTIDE SEQUENCE [LARGE SCALE GENOMIC DNA]</scope>
    <source>
        <strain evidence="1 2">NBRC 100432</strain>
    </source>
</reference>